<accession>A0A832ZZH6</accession>
<evidence type="ECO:0000313" key="2">
    <source>
        <dbReference type="Proteomes" id="UP000608579"/>
    </source>
</evidence>
<dbReference type="AlphaFoldDB" id="A0A832ZZH6"/>
<name>A0A832ZZH6_CALS0</name>
<keyword evidence="1" id="KW-0808">Transferase</keyword>
<sequence>MTSVAISDAGVVVSDNPHATLAGVLMLSRGGNAFDACVAASAVLGVVLPFTSGLGGDAFMLAKTPGGVHVLMSSGAYPSGVDEKLISEMQRSGVPDKGPQAITIPGLAAAWLELEARFCTVRRRELLSYAISLAENGFKASRMLAKAVSHAKRRLDGVGGWYSLYGSVSEGDTVRNPQLADTMKTLAEKGFEDFYTGDTARRLVNELKKSNAQLSIRDFTEHKAEWTEPITSKFLDYTTYETPPNTQGLTTLQLLRLYQLKELINEKLYSGEHLKKYIKACAVAYGDREKHITDPRFYKAPESKLLSDDHLSHAFEQPKPLWGIGRVTGGDTTFLAAADSEGNLVGFIQSLYYSFGSGVAACGFVFNNRAHGFTGGVNKVERGKRPMHTLSCLLAEGRGRRILIGCAGADLRPQLHASTLALTTAYGMSLEEAVAYPRVLLATSGGDVYLLSEAAGVKPPYANIGLSDAKYPSTEVGLVNALEEGDGFVKAVADLRGEAVALPKPCKGS</sequence>
<dbReference type="PRINTS" id="PR01210">
    <property type="entry name" value="GGTRANSPTASE"/>
</dbReference>
<dbReference type="SUPFAM" id="SSF56235">
    <property type="entry name" value="N-terminal nucleophile aminohydrolases (Ntn hydrolases)"/>
    <property type="match status" value="1"/>
</dbReference>
<dbReference type="Proteomes" id="UP000608579">
    <property type="component" value="Unassembled WGS sequence"/>
</dbReference>
<dbReference type="InterPro" id="IPR029055">
    <property type="entry name" value="Ntn_hydrolases_N"/>
</dbReference>
<dbReference type="InterPro" id="IPR043137">
    <property type="entry name" value="GGT_ssub_C"/>
</dbReference>
<organism evidence="1 2">
    <name type="scientific">Caldiarchaeum subterraneum</name>
    <dbReference type="NCBI Taxonomy" id="311458"/>
    <lineage>
        <taxon>Archaea</taxon>
        <taxon>Nitrososphaerota</taxon>
        <taxon>Candidatus Caldarchaeales</taxon>
        <taxon>Candidatus Caldarchaeaceae</taxon>
        <taxon>Candidatus Caldarchaeum</taxon>
    </lineage>
</organism>
<gene>
    <name evidence="1" type="ORF">EYH45_06655</name>
</gene>
<dbReference type="Gene3D" id="1.10.246.230">
    <property type="match status" value="1"/>
</dbReference>
<dbReference type="GO" id="GO:0016740">
    <property type="term" value="F:transferase activity"/>
    <property type="evidence" value="ECO:0007669"/>
    <property type="project" value="UniProtKB-KW"/>
</dbReference>
<evidence type="ECO:0000313" key="1">
    <source>
        <dbReference type="EMBL" id="HIQ30226.1"/>
    </source>
</evidence>
<proteinExistence type="predicted"/>
<dbReference type="PANTHER" id="PTHR43881:SF1">
    <property type="entry name" value="GAMMA-GLUTAMYLTRANSPEPTIDASE (AFU_ORTHOLOGUE AFUA_4G13580)"/>
    <property type="match status" value="1"/>
</dbReference>
<dbReference type="PANTHER" id="PTHR43881">
    <property type="entry name" value="GAMMA-GLUTAMYLTRANSPEPTIDASE (AFU_ORTHOLOGUE AFUA_4G13580)"/>
    <property type="match status" value="1"/>
</dbReference>
<dbReference type="InterPro" id="IPR052896">
    <property type="entry name" value="GGT-like_enzyme"/>
</dbReference>
<reference evidence="1" key="1">
    <citation type="journal article" date="2020" name="ISME J.">
        <title>Gammaproteobacteria mediating utilization of methyl-, sulfur- and petroleum organic compounds in deep ocean hydrothermal plumes.</title>
        <authorList>
            <person name="Zhou Z."/>
            <person name="Liu Y."/>
            <person name="Pan J."/>
            <person name="Cron B.R."/>
            <person name="Toner B.M."/>
            <person name="Anantharaman K."/>
            <person name="Breier J.A."/>
            <person name="Dick G.J."/>
            <person name="Li M."/>
        </authorList>
    </citation>
    <scope>NUCLEOTIDE SEQUENCE</scope>
    <source>
        <strain evidence="1">SZUA-1515</strain>
    </source>
</reference>
<dbReference type="EMBL" id="DQVM01000126">
    <property type="protein sequence ID" value="HIQ30226.1"/>
    <property type="molecule type" value="Genomic_DNA"/>
</dbReference>
<dbReference type="Pfam" id="PF01019">
    <property type="entry name" value="G_glu_transpept"/>
    <property type="match status" value="1"/>
</dbReference>
<dbReference type="Gene3D" id="3.60.20.40">
    <property type="match status" value="1"/>
</dbReference>
<comment type="caution">
    <text evidence="1">The sequence shown here is derived from an EMBL/GenBank/DDBJ whole genome shotgun (WGS) entry which is preliminary data.</text>
</comment>
<protein>
    <submittedName>
        <fullName evidence="1">Gamma-glutamyltransferase family protein</fullName>
    </submittedName>
</protein>